<evidence type="ECO:0000313" key="2">
    <source>
        <dbReference type="EMBL" id="RVX04943.1"/>
    </source>
</evidence>
<dbReference type="Proteomes" id="UP000288805">
    <property type="component" value="Unassembled WGS sequence"/>
</dbReference>
<organism evidence="2 3">
    <name type="scientific">Vitis vinifera</name>
    <name type="common">Grape</name>
    <dbReference type="NCBI Taxonomy" id="29760"/>
    <lineage>
        <taxon>Eukaryota</taxon>
        <taxon>Viridiplantae</taxon>
        <taxon>Streptophyta</taxon>
        <taxon>Embryophyta</taxon>
        <taxon>Tracheophyta</taxon>
        <taxon>Spermatophyta</taxon>
        <taxon>Magnoliopsida</taxon>
        <taxon>eudicotyledons</taxon>
        <taxon>Gunneridae</taxon>
        <taxon>Pentapetalae</taxon>
        <taxon>rosids</taxon>
        <taxon>Vitales</taxon>
        <taxon>Vitaceae</taxon>
        <taxon>Viteae</taxon>
        <taxon>Vitis</taxon>
    </lineage>
</organism>
<sequence>MEQMAFMEESERSVTKKKSQYGRASGQPKSCNNSMFPSSSTRDCPGNKLFSS</sequence>
<name>A0A438J7K1_VITVI</name>
<proteinExistence type="predicted"/>
<dbReference type="AlphaFoldDB" id="A0A438J7K1"/>
<dbReference type="EMBL" id="QGNW01000058">
    <property type="protein sequence ID" value="RVX04943.1"/>
    <property type="molecule type" value="Genomic_DNA"/>
</dbReference>
<evidence type="ECO:0000313" key="3">
    <source>
        <dbReference type="Proteomes" id="UP000288805"/>
    </source>
</evidence>
<reference evidence="2 3" key="1">
    <citation type="journal article" date="2018" name="PLoS Genet.">
        <title>Population sequencing reveals clonal diversity and ancestral inbreeding in the grapevine cultivar Chardonnay.</title>
        <authorList>
            <person name="Roach M.J."/>
            <person name="Johnson D.L."/>
            <person name="Bohlmann J."/>
            <person name="van Vuuren H.J."/>
            <person name="Jones S.J."/>
            <person name="Pretorius I.S."/>
            <person name="Schmidt S.A."/>
            <person name="Borneman A.R."/>
        </authorList>
    </citation>
    <scope>NUCLEOTIDE SEQUENCE [LARGE SCALE GENOMIC DNA]</scope>
    <source>
        <strain evidence="3">cv. Chardonnay</strain>
        <tissue evidence="2">Leaf</tissue>
    </source>
</reference>
<feature type="compositionally biased region" description="Polar residues" evidence="1">
    <location>
        <begin position="27"/>
        <end position="42"/>
    </location>
</feature>
<gene>
    <name evidence="2" type="ORF">CK203_019134</name>
</gene>
<evidence type="ECO:0000256" key="1">
    <source>
        <dbReference type="SAM" id="MobiDB-lite"/>
    </source>
</evidence>
<comment type="caution">
    <text evidence="2">The sequence shown here is derived from an EMBL/GenBank/DDBJ whole genome shotgun (WGS) entry which is preliminary data.</text>
</comment>
<protein>
    <submittedName>
        <fullName evidence="2">Uncharacterized protein</fullName>
    </submittedName>
</protein>
<feature type="region of interest" description="Disordered" evidence="1">
    <location>
        <begin position="1"/>
        <end position="52"/>
    </location>
</feature>
<accession>A0A438J7K1</accession>